<proteinExistence type="predicted"/>
<protein>
    <recommendedName>
        <fullName evidence="4">Immunoglobulin V-set domain-containing protein</fullName>
    </recommendedName>
</protein>
<dbReference type="Ensembl" id="ENSLCAT00010002243.1">
    <property type="protein sequence ID" value="ENSLCAP00010002162.1"/>
    <property type="gene ID" value="ENSLCAG00010001227.1"/>
</dbReference>
<dbReference type="SUPFAM" id="SSF48726">
    <property type="entry name" value="Immunoglobulin"/>
    <property type="match status" value="1"/>
</dbReference>
<reference evidence="2" key="2">
    <citation type="submission" date="2025-05" db="UniProtKB">
        <authorList>
            <consortium name="Ensembl"/>
        </authorList>
    </citation>
    <scope>IDENTIFICATION</scope>
</reference>
<dbReference type="InterPro" id="IPR013783">
    <property type="entry name" value="Ig-like_fold"/>
</dbReference>
<organism evidence="2 3">
    <name type="scientific">Lates calcarifer</name>
    <name type="common">Barramundi</name>
    <name type="synonym">Holocentrus calcarifer</name>
    <dbReference type="NCBI Taxonomy" id="8187"/>
    <lineage>
        <taxon>Eukaryota</taxon>
        <taxon>Metazoa</taxon>
        <taxon>Chordata</taxon>
        <taxon>Craniata</taxon>
        <taxon>Vertebrata</taxon>
        <taxon>Euteleostomi</taxon>
        <taxon>Actinopterygii</taxon>
        <taxon>Neopterygii</taxon>
        <taxon>Teleostei</taxon>
        <taxon>Neoteleostei</taxon>
        <taxon>Acanthomorphata</taxon>
        <taxon>Carangaria</taxon>
        <taxon>Carangaria incertae sedis</taxon>
        <taxon>Centropomidae</taxon>
        <taxon>Lates</taxon>
    </lineage>
</organism>
<dbReference type="PANTHER" id="PTHR23268:SF28">
    <property type="entry name" value="T CELL RECEPTOR BETA VARIABLE 19"/>
    <property type="match status" value="1"/>
</dbReference>
<evidence type="ECO:0000313" key="2">
    <source>
        <dbReference type="Ensembl" id="ENSLCAP00010013582.1"/>
    </source>
</evidence>
<evidence type="ECO:0000256" key="1">
    <source>
        <dbReference type="ARBA" id="ARBA00022859"/>
    </source>
</evidence>
<dbReference type="Ensembl" id="ENSLCAT00010013878.1">
    <property type="protein sequence ID" value="ENSLCAP00010013582.1"/>
    <property type="gene ID" value="ENSLCAG00010006458.1"/>
</dbReference>
<evidence type="ECO:0000313" key="3">
    <source>
        <dbReference type="Proteomes" id="UP000314980"/>
    </source>
</evidence>
<dbReference type="GO" id="GO:0007166">
    <property type="term" value="P:cell surface receptor signaling pathway"/>
    <property type="evidence" value="ECO:0007669"/>
    <property type="project" value="TreeGrafter"/>
</dbReference>
<dbReference type="GO" id="GO:0002376">
    <property type="term" value="P:immune system process"/>
    <property type="evidence" value="ECO:0007669"/>
    <property type="project" value="UniProtKB-KW"/>
</dbReference>
<dbReference type="Ensembl" id="ENSLCAT00010042005.1">
    <property type="protein sequence ID" value="ENSLCAP00010040999.1"/>
    <property type="gene ID" value="ENSLCAG00010019227.1"/>
</dbReference>
<dbReference type="Gene3D" id="2.60.40.10">
    <property type="entry name" value="Immunoglobulins"/>
    <property type="match status" value="1"/>
</dbReference>
<dbReference type="GO" id="GO:0005886">
    <property type="term" value="C:plasma membrane"/>
    <property type="evidence" value="ECO:0007669"/>
    <property type="project" value="TreeGrafter"/>
</dbReference>
<dbReference type="GeneTree" id="ENSGT00940000166007"/>
<dbReference type="Proteomes" id="UP000314980">
    <property type="component" value="Unassembled WGS sequence"/>
</dbReference>
<name>A0A4W6CMM0_LATCA</name>
<evidence type="ECO:0008006" key="4">
    <source>
        <dbReference type="Google" id="ProtNLM"/>
    </source>
</evidence>
<reference evidence="3" key="1">
    <citation type="submission" date="2015-09" db="EMBL/GenBank/DDBJ databases">
        <authorList>
            <person name="Sai Rama Sridatta P."/>
        </authorList>
    </citation>
    <scope>NUCLEOTIDE SEQUENCE [LARGE SCALE GENOMIC DNA]</scope>
</reference>
<dbReference type="AlphaFoldDB" id="A0A4W6CMM0"/>
<dbReference type="InterPro" id="IPR050413">
    <property type="entry name" value="TCR_beta_variable"/>
</dbReference>
<accession>A0A4W6CMM0</accession>
<sequence>MTERPSACHHLWVSTCALIPLKEKQVFQTPAEVLGKPNGEVNLSLSHKIPSYDTVLWYHRPAGDTSLKLIGYVSYKIPKVEPPFESHFKVSGDGEKTAYLHILSLRHPEDSGEYFGAASIHSNKDSDSLIQKPP</sequence>
<dbReference type="InterPro" id="IPR036179">
    <property type="entry name" value="Ig-like_dom_sf"/>
</dbReference>
<keyword evidence="3" id="KW-1185">Reference proteome</keyword>
<dbReference type="PANTHER" id="PTHR23268">
    <property type="entry name" value="T-CELL RECEPTOR BETA CHAIN"/>
    <property type="match status" value="1"/>
</dbReference>
<keyword evidence="1" id="KW-0391">Immunity</keyword>